<dbReference type="Proteomes" id="UP000029644">
    <property type="component" value="Unassembled WGS sequence"/>
</dbReference>
<protein>
    <submittedName>
        <fullName evidence="2">Uncharacterized protein</fullName>
    </submittedName>
</protein>
<evidence type="ECO:0000313" key="4">
    <source>
        <dbReference type="Proteomes" id="UP000029643"/>
    </source>
</evidence>
<evidence type="ECO:0000256" key="1">
    <source>
        <dbReference type="SAM" id="Phobius"/>
    </source>
</evidence>
<name>A0A090VEE4_9FLAO</name>
<feature type="transmembrane region" description="Helical" evidence="1">
    <location>
        <begin position="20"/>
        <end position="39"/>
    </location>
</feature>
<dbReference type="EMBL" id="BBNU01000015">
    <property type="protein sequence ID" value="GAL81355.1"/>
    <property type="molecule type" value="Genomic_DNA"/>
</dbReference>
<evidence type="ECO:0000313" key="3">
    <source>
        <dbReference type="EMBL" id="GAL81355.1"/>
    </source>
</evidence>
<evidence type="ECO:0000313" key="5">
    <source>
        <dbReference type="Proteomes" id="UP000029644"/>
    </source>
</evidence>
<organism evidence="2 5">
    <name type="scientific">Algibacter lectus</name>
    <dbReference type="NCBI Taxonomy" id="221126"/>
    <lineage>
        <taxon>Bacteria</taxon>
        <taxon>Pseudomonadati</taxon>
        <taxon>Bacteroidota</taxon>
        <taxon>Flavobacteriia</taxon>
        <taxon>Flavobacteriales</taxon>
        <taxon>Flavobacteriaceae</taxon>
        <taxon>Algibacter</taxon>
    </lineage>
</organism>
<dbReference type="Proteomes" id="UP000029643">
    <property type="component" value="Unassembled WGS sequence"/>
</dbReference>
<sequence>MKAYAYRDFLVLKRFFILKLSCKLSGILKFIVNFVLIISF</sequence>
<dbReference type="EMBL" id="BBNQ01000010">
    <property type="protein sequence ID" value="GAL63160.1"/>
    <property type="molecule type" value="Genomic_DNA"/>
</dbReference>
<proteinExistence type="predicted"/>
<keyword evidence="1" id="KW-0812">Transmembrane</keyword>
<accession>A0A090VEE4</accession>
<evidence type="ECO:0000313" key="2">
    <source>
        <dbReference type="EMBL" id="GAL63160.1"/>
    </source>
</evidence>
<comment type="caution">
    <text evidence="2">The sequence shown here is derived from an EMBL/GenBank/DDBJ whole genome shotgun (WGS) entry which is preliminary data.</text>
</comment>
<keyword evidence="1" id="KW-0472">Membrane</keyword>
<reference evidence="4 5" key="1">
    <citation type="journal article" date="2014" name="Genome Announc.">
        <title>Draft Genome Sequences of Marine Flavobacterium Algibacter lectus Strains SS8 and NR4.</title>
        <authorList>
            <person name="Takatani N."/>
            <person name="Nakanishi M."/>
            <person name="Meirelles P."/>
            <person name="Mino S."/>
            <person name="Suda W."/>
            <person name="Oshima K."/>
            <person name="Hattori M."/>
            <person name="Ohkuma M."/>
            <person name="Hosokawa M."/>
            <person name="Miyashita K."/>
            <person name="Thompson F.L."/>
            <person name="Niwa A."/>
            <person name="Sawabe T."/>
            <person name="Sawabe T."/>
        </authorList>
    </citation>
    <scope>NUCLEOTIDE SEQUENCE [LARGE SCALE GENOMIC DNA]</scope>
    <source>
        <strain evidence="3">JCM 19274</strain>
        <strain evidence="2 5">JCM 19300</strain>
        <strain evidence="4">JCM19274</strain>
    </source>
</reference>
<dbReference type="AlphaFoldDB" id="A0A090VEE4"/>
<gene>
    <name evidence="3" type="ORF">JCM19274_2431</name>
    <name evidence="2" type="ORF">JCM19300_1182</name>
</gene>
<keyword evidence="1" id="KW-1133">Transmembrane helix</keyword>